<dbReference type="InterPro" id="IPR000244">
    <property type="entry name" value="Ribosomal_bL9"/>
</dbReference>
<evidence type="ECO:0000256" key="4">
    <source>
        <dbReference type="ARBA" id="ARBA00022980"/>
    </source>
</evidence>
<keyword evidence="2 7" id="KW-0699">rRNA-binding</keyword>
<evidence type="ECO:0000256" key="1">
    <source>
        <dbReference type="ARBA" id="ARBA00010605"/>
    </source>
</evidence>
<evidence type="ECO:0000256" key="7">
    <source>
        <dbReference type="HAMAP-Rule" id="MF_00503"/>
    </source>
</evidence>
<comment type="similarity">
    <text evidence="1 7">Belongs to the bacterial ribosomal protein bL9 family.</text>
</comment>
<dbReference type="PANTHER" id="PTHR21368">
    <property type="entry name" value="50S RIBOSOMAL PROTEIN L9"/>
    <property type="match status" value="1"/>
</dbReference>
<evidence type="ECO:0000313" key="9">
    <source>
        <dbReference type="EMBL" id="OGE94351.1"/>
    </source>
</evidence>
<dbReference type="InterPro" id="IPR020594">
    <property type="entry name" value="Ribosomal_bL9_bac/chp"/>
</dbReference>
<dbReference type="AlphaFoldDB" id="A0A1F5PWM0"/>
<keyword evidence="4 7" id="KW-0689">Ribosomal protein</keyword>
<feature type="domain" description="Ribosomal protein L9" evidence="8">
    <location>
        <begin position="13"/>
        <end position="40"/>
    </location>
</feature>
<dbReference type="STRING" id="1817841.A3B10_00910"/>
<comment type="caution">
    <text evidence="9">The sequence shown here is derived from an EMBL/GenBank/DDBJ whole genome shotgun (WGS) entry which is preliminary data.</text>
</comment>
<dbReference type="GO" id="GO:0006412">
    <property type="term" value="P:translation"/>
    <property type="evidence" value="ECO:0007669"/>
    <property type="project" value="UniProtKB-UniRule"/>
</dbReference>
<dbReference type="Gene3D" id="3.10.430.100">
    <property type="entry name" value="Ribosomal protein L9, C-terminal domain"/>
    <property type="match status" value="1"/>
</dbReference>
<keyword evidence="5 7" id="KW-0687">Ribonucleoprotein</keyword>
<protein>
    <recommendedName>
        <fullName evidence="6 7">Large ribosomal subunit protein bL9</fullName>
    </recommendedName>
</protein>
<evidence type="ECO:0000313" key="10">
    <source>
        <dbReference type="Proteomes" id="UP000177281"/>
    </source>
</evidence>
<evidence type="ECO:0000256" key="2">
    <source>
        <dbReference type="ARBA" id="ARBA00022730"/>
    </source>
</evidence>
<name>A0A1F5PWM0_9BACT</name>
<proteinExistence type="inferred from homology"/>
<organism evidence="9 10">
    <name type="scientific">Candidatus Doudnabacteria bacterium RIFCSPLOWO2_01_FULL_44_21</name>
    <dbReference type="NCBI Taxonomy" id="1817841"/>
    <lineage>
        <taxon>Bacteria</taxon>
        <taxon>Candidatus Doudnaibacteriota</taxon>
    </lineage>
</organism>
<dbReference type="PROSITE" id="PS00651">
    <property type="entry name" value="RIBOSOMAL_L9"/>
    <property type="match status" value="1"/>
</dbReference>
<evidence type="ECO:0000256" key="3">
    <source>
        <dbReference type="ARBA" id="ARBA00022884"/>
    </source>
</evidence>
<dbReference type="InterPro" id="IPR020069">
    <property type="entry name" value="Ribosomal_bL9_C"/>
</dbReference>
<dbReference type="InterPro" id="IPR020070">
    <property type="entry name" value="Ribosomal_bL9_N"/>
</dbReference>
<dbReference type="Proteomes" id="UP000177281">
    <property type="component" value="Unassembled WGS sequence"/>
</dbReference>
<dbReference type="GO" id="GO:0019843">
    <property type="term" value="F:rRNA binding"/>
    <property type="evidence" value="ECO:0007669"/>
    <property type="project" value="UniProtKB-UniRule"/>
</dbReference>
<reference evidence="9 10" key="1">
    <citation type="journal article" date="2016" name="Nat. Commun.">
        <title>Thousands of microbial genomes shed light on interconnected biogeochemical processes in an aquifer system.</title>
        <authorList>
            <person name="Anantharaman K."/>
            <person name="Brown C.T."/>
            <person name="Hug L.A."/>
            <person name="Sharon I."/>
            <person name="Castelle C.J."/>
            <person name="Probst A.J."/>
            <person name="Thomas B.C."/>
            <person name="Singh A."/>
            <person name="Wilkins M.J."/>
            <person name="Karaoz U."/>
            <person name="Brodie E.L."/>
            <person name="Williams K.H."/>
            <person name="Hubbard S.S."/>
            <person name="Banfield J.F."/>
        </authorList>
    </citation>
    <scope>NUCLEOTIDE SEQUENCE [LARGE SCALE GENOMIC DNA]</scope>
</reference>
<evidence type="ECO:0000259" key="8">
    <source>
        <dbReference type="PROSITE" id="PS00651"/>
    </source>
</evidence>
<keyword evidence="3 7" id="KW-0694">RNA-binding</keyword>
<dbReference type="SUPFAM" id="SSF55653">
    <property type="entry name" value="Ribosomal protein L9 C-domain"/>
    <property type="match status" value="1"/>
</dbReference>
<comment type="function">
    <text evidence="7">Binds to the 23S rRNA.</text>
</comment>
<accession>A0A1F5PWM0</accession>
<dbReference type="HAMAP" id="MF_00503">
    <property type="entry name" value="Ribosomal_bL9"/>
    <property type="match status" value="1"/>
</dbReference>
<dbReference type="NCBIfam" id="TIGR00158">
    <property type="entry name" value="L9"/>
    <property type="match status" value="1"/>
</dbReference>
<dbReference type="InterPro" id="IPR009027">
    <property type="entry name" value="Ribosomal_bL9/RNase_H1_N"/>
</dbReference>
<dbReference type="GO" id="GO:1990904">
    <property type="term" value="C:ribonucleoprotein complex"/>
    <property type="evidence" value="ECO:0007669"/>
    <property type="project" value="UniProtKB-KW"/>
</dbReference>
<evidence type="ECO:0000256" key="5">
    <source>
        <dbReference type="ARBA" id="ARBA00023274"/>
    </source>
</evidence>
<dbReference type="Pfam" id="PF01281">
    <property type="entry name" value="Ribosomal_L9_N"/>
    <property type="match status" value="1"/>
</dbReference>
<sequence length="147" mass="16639">MKILLTKDVNGLGRNGDVREVSDGYARNYLIPQHLALPATTSLLQKMQKETAEYQARLKKEQEYQKQLGARLHQRTITIKAKADKQHLFASIKPEQISQAIEDQLKVKIEPSALVVKEPIKSLGLHELKIRFASDTVSLVKLKIEAK</sequence>
<evidence type="ECO:0000256" key="6">
    <source>
        <dbReference type="ARBA" id="ARBA00035292"/>
    </source>
</evidence>
<dbReference type="EMBL" id="MFFB01000018">
    <property type="protein sequence ID" value="OGE94351.1"/>
    <property type="molecule type" value="Genomic_DNA"/>
</dbReference>
<dbReference type="GO" id="GO:0003735">
    <property type="term" value="F:structural constituent of ribosome"/>
    <property type="evidence" value="ECO:0007669"/>
    <property type="project" value="InterPro"/>
</dbReference>
<dbReference type="GO" id="GO:0005840">
    <property type="term" value="C:ribosome"/>
    <property type="evidence" value="ECO:0007669"/>
    <property type="project" value="UniProtKB-KW"/>
</dbReference>
<dbReference type="Pfam" id="PF03948">
    <property type="entry name" value="Ribosomal_L9_C"/>
    <property type="match status" value="1"/>
</dbReference>
<dbReference type="InterPro" id="IPR036935">
    <property type="entry name" value="Ribosomal_bL9_N_sf"/>
</dbReference>
<dbReference type="Gene3D" id="3.40.5.10">
    <property type="entry name" value="Ribosomal protein L9, N-terminal domain"/>
    <property type="match status" value="1"/>
</dbReference>
<dbReference type="InterPro" id="IPR036791">
    <property type="entry name" value="Ribosomal_bL9_C_sf"/>
</dbReference>
<dbReference type="SUPFAM" id="SSF55658">
    <property type="entry name" value="L9 N-domain-like"/>
    <property type="match status" value="1"/>
</dbReference>
<gene>
    <name evidence="7" type="primary">rplI</name>
    <name evidence="9" type="ORF">A3B10_00910</name>
</gene>